<dbReference type="AlphaFoldDB" id="A0A8J3G9H5"/>
<keyword evidence="3" id="KW-0456">Lyase</keyword>
<evidence type="ECO:0000313" key="4">
    <source>
        <dbReference type="Proteomes" id="UP000598271"/>
    </source>
</evidence>
<gene>
    <name evidence="3" type="ORF">GCM10007390_31240</name>
</gene>
<feature type="signal peptide" evidence="1">
    <location>
        <begin position="1"/>
        <end position="20"/>
    </location>
</feature>
<dbReference type="Proteomes" id="UP000598271">
    <property type="component" value="Unassembled WGS sequence"/>
</dbReference>
<dbReference type="InterPro" id="IPR006626">
    <property type="entry name" value="PbH1"/>
</dbReference>
<dbReference type="SMART" id="SM00710">
    <property type="entry name" value="PbH1"/>
    <property type="match status" value="5"/>
</dbReference>
<evidence type="ECO:0000313" key="3">
    <source>
        <dbReference type="EMBL" id="GHB75254.1"/>
    </source>
</evidence>
<keyword evidence="1" id="KW-0732">Signal</keyword>
<dbReference type="PANTHER" id="PTHR36453:SF1">
    <property type="entry name" value="RIGHT HANDED BETA HELIX DOMAIN-CONTAINING PROTEIN"/>
    <property type="match status" value="1"/>
</dbReference>
<dbReference type="SUPFAM" id="SSF51126">
    <property type="entry name" value="Pectin lyase-like"/>
    <property type="match status" value="1"/>
</dbReference>
<reference evidence="3 4" key="1">
    <citation type="journal article" date="2014" name="Int. J. Syst. Evol. Microbiol.">
        <title>Complete genome sequence of Corynebacterium casei LMG S-19264T (=DSM 44701T), isolated from a smear-ripened cheese.</title>
        <authorList>
            <consortium name="US DOE Joint Genome Institute (JGI-PGF)"/>
            <person name="Walter F."/>
            <person name="Albersmeier A."/>
            <person name="Kalinowski J."/>
            <person name="Ruckert C."/>
        </authorList>
    </citation>
    <scope>NUCLEOTIDE SEQUENCE [LARGE SCALE GENOMIC DNA]</scope>
    <source>
        <strain evidence="3 4">KCTC 12866</strain>
    </source>
</reference>
<proteinExistence type="predicted"/>
<comment type="caution">
    <text evidence="3">The sequence shown here is derived from an EMBL/GenBank/DDBJ whole genome shotgun (WGS) entry which is preliminary data.</text>
</comment>
<dbReference type="GO" id="GO:0016829">
    <property type="term" value="F:lyase activity"/>
    <property type="evidence" value="ECO:0007669"/>
    <property type="project" value="UniProtKB-KW"/>
</dbReference>
<dbReference type="InterPro" id="IPR048482">
    <property type="entry name" value="GH141_ins"/>
</dbReference>
<dbReference type="RefSeq" id="WP_229581009.1">
    <property type="nucleotide sequence ID" value="NZ_BMXF01000003.1"/>
</dbReference>
<dbReference type="Pfam" id="PF21231">
    <property type="entry name" value="GH141_M"/>
    <property type="match status" value="1"/>
</dbReference>
<dbReference type="InterPro" id="IPR012334">
    <property type="entry name" value="Pectin_lyas_fold"/>
</dbReference>
<evidence type="ECO:0000259" key="2">
    <source>
        <dbReference type="Pfam" id="PF21231"/>
    </source>
</evidence>
<evidence type="ECO:0000256" key="1">
    <source>
        <dbReference type="SAM" id="SignalP"/>
    </source>
</evidence>
<dbReference type="EMBL" id="BMXF01000003">
    <property type="protein sequence ID" value="GHB75254.1"/>
    <property type="molecule type" value="Genomic_DNA"/>
</dbReference>
<dbReference type="InterPro" id="IPR011050">
    <property type="entry name" value="Pectin_lyase_fold/virulence"/>
</dbReference>
<accession>A0A8J3G9H5</accession>
<protein>
    <submittedName>
        <fullName evidence="3">Pectin lyase</fullName>
    </submittedName>
</protein>
<keyword evidence="4" id="KW-1185">Reference proteome</keyword>
<feature type="domain" description="GH141-like insertion" evidence="2">
    <location>
        <begin position="127"/>
        <end position="265"/>
    </location>
</feature>
<name>A0A8J3G9H5_9BACT</name>
<dbReference type="Gene3D" id="2.160.20.10">
    <property type="entry name" value="Single-stranded right-handed beta-helix, Pectin lyase-like"/>
    <property type="match status" value="2"/>
</dbReference>
<organism evidence="3 4">
    <name type="scientific">Persicitalea jodogahamensis</name>
    <dbReference type="NCBI Taxonomy" id="402147"/>
    <lineage>
        <taxon>Bacteria</taxon>
        <taxon>Pseudomonadati</taxon>
        <taxon>Bacteroidota</taxon>
        <taxon>Cytophagia</taxon>
        <taxon>Cytophagales</taxon>
        <taxon>Spirosomataceae</taxon>
        <taxon>Persicitalea</taxon>
    </lineage>
</organism>
<dbReference type="PANTHER" id="PTHR36453">
    <property type="entry name" value="SECRETED PROTEIN-RELATED"/>
    <property type="match status" value="1"/>
</dbReference>
<feature type="chain" id="PRO_5035250689" evidence="1">
    <location>
        <begin position="21"/>
        <end position="579"/>
    </location>
</feature>
<sequence>MTKPLYFFLFLSWVPLTAISQTTLYVAPQGTGSVCSQQKPCRPEQLAEKLEELNKKEVGDIAVYFKGGTYELTSPLLLTSEVVGNEKNKVWIGSLAGERAVLSGGRKVTGWSDAGNGIYKANVPSGTDCRQIYINGKMAIRARTPNRENDADYGPYNRGLGFDEKAKTVLIRTADVPAAALSGEVELVMNQHWYQSRLRIASLKKGRDTTVLTPKDPERGHVFQLTYARMLNPDKPYYFENALEFLDSDREWYLDRQNHILYYKPAPGEKMENLEVVVPVLETVVQISGTPQKPLTNFTFSGIDVIYGNWLTPSRKGSVATQGVQIRGYEEEMGPGLIQAEFVRNLLIENCTIMAAGGHGLVLSKGVQNSSVVGNHFDQISANGIVIDTYKKAFPVDSLRCIDNRIAFNLIENVGMHYTNGMGVLASCVAGHVIEHNEIRFGRYTGMQIGNHYGDNLSGVKDNLIQYNNIHHVMQLHDDGGAIYTLSNQPGTKIFRNWIHQYGKSIWADNFPVNGIFLDNNSAYIQVDDNVFSELENVDKLKEQSNGSTTHDNSFRNNNSQLEEVMQNAGIKPVTSTPQ</sequence>